<evidence type="ECO:0000256" key="8">
    <source>
        <dbReference type="ARBA" id="ARBA00040394"/>
    </source>
</evidence>
<dbReference type="Pfam" id="PF00441">
    <property type="entry name" value="Acyl-CoA_dh_1"/>
    <property type="match status" value="1"/>
</dbReference>
<evidence type="ECO:0000256" key="9">
    <source>
        <dbReference type="ARBA" id="ARBA00042660"/>
    </source>
</evidence>
<proteinExistence type="inferred from homology"/>
<dbReference type="OrthoDB" id="9775090at2"/>
<feature type="domain" description="Acyl-CoA oxidase/dehydrogenase middle" evidence="12">
    <location>
        <begin position="127"/>
        <end position="223"/>
    </location>
</feature>
<evidence type="ECO:0000259" key="12">
    <source>
        <dbReference type="Pfam" id="PF02770"/>
    </source>
</evidence>
<keyword evidence="4 10" id="KW-0285">Flavoprotein</keyword>
<dbReference type="GO" id="GO:0003995">
    <property type="term" value="F:acyl-CoA dehydrogenase activity"/>
    <property type="evidence" value="ECO:0007669"/>
    <property type="project" value="InterPro"/>
</dbReference>
<dbReference type="PANTHER" id="PTHR48083">
    <property type="entry name" value="MEDIUM-CHAIN SPECIFIC ACYL-COA DEHYDROGENASE, MITOCHONDRIAL-RELATED"/>
    <property type="match status" value="1"/>
</dbReference>
<dbReference type="PROSITE" id="PS00072">
    <property type="entry name" value="ACYL_COA_DH_1"/>
    <property type="match status" value="1"/>
</dbReference>
<comment type="function">
    <text evidence="7">Catalyzes the dehydrogenation at the alpha-beta position of ACP-bound acyl chains. This results in the introduction of a double bond in the lipidic chain, which is further transferred to the epsilon-amino group of lysine residue in the mycobactin core by MbtK.</text>
</comment>
<comment type="pathway">
    <text evidence="2">Siderophore biosynthesis; mycobactin biosynthesis.</text>
</comment>
<dbReference type="Pfam" id="PF02771">
    <property type="entry name" value="Acyl-CoA_dh_N"/>
    <property type="match status" value="1"/>
</dbReference>
<dbReference type="Gene3D" id="1.20.140.10">
    <property type="entry name" value="Butyryl-CoA Dehydrogenase, subunit A, domain 3"/>
    <property type="match status" value="1"/>
</dbReference>
<dbReference type="Proteomes" id="UP000477083">
    <property type="component" value="Unassembled WGS sequence"/>
</dbReference>
<comment type="caution">
    <text evidence="14">The sequence shown here is derived from an EMBL/GenBank/DDBJ whole genome shotgun (WGS) entry which is preliminary data.</text>
</comment>
<dbReference type="InterPro" id="IPR009075">
    <property type="entry name" value="AcylCo_DH/oxidase_C"/>
</dbReference>
<dbReference type="PANTHER" id="PTHR48083:SF20">
    <property type="entry name" value="LONG-CHAIN SPECIFIC ACYL-COA DEHYDROGENASE, MITOCHONDRIAL"/>
    <property type="match status" value="1"/>
</dbReference>
<dbReference type="InterPro" id="IPR046373">
    <property type="entry name" value="Acyl-CoA_Oxase/DH_mid-dom_sf"/>
</dbReference>
<dbReference type="InterPro" id="IPR037069">
    <property type="entry name" value="AcylCoA_DH/ox_N_sf"/>
</dbReference>
<organism evidence="14 15">
    <name type="scientific">Frigidibacter albus</name>
    <dbReference type="NCBI Taxonomy" id="1465486"/>
    <lineage>
        <taxon>Bacteria</taxon>
        <taxon>Pseudomonadati</taxon>
        <taxon>Pseudomonadota</taxon>
        <taxon>Alphaproteobacteria</taxon>
        <taxon>Rhodobacterales</taxon>
        <taxon>Paracoccaceae</taxon>
        <taxon>Frigidibacter</taxon>
    </lineage>
</organism>
<feature type="domain" description="Acyl-CoA dehydrogenase/oxidase N-terminal" evidence="13">
    <location>
        <begin position="12"/>
        <end position="123"/>
    </location>
</feature>
<dbReference type="FunFam" id="2.40.110.10:FF:000002">
    <property type="entry name" value="Acyl-CoA dehydrogenase fadE12"/>
    <property type="match status" value="1"/>
</dbReference>
<dbReference type="RefSeq" id="WP_161345244.1">
    <property type="nucleotide sequence ID" value="NZ_BMGW01000004.1"/>
</dbReference>
<evidence type="ECO:0000256" key="10">
    <source>
        <dbReference type="RuleBase" id="RU362125"/>
    </source>
</evidence>
<dbReference type="InterPro" id="IPR013786">
    <property type="entry name" value="AcylCoA_DH/ox_N"/>
</dbReference>
<dbReference type="FunFam" id="1.20.140.10:FF:000001">
    <property type="entry name" value="Acyl-CoA dehydrogenase"/>
    <property type="match status" value="1"/>
</dbReference>
<accession>A0A6L8VH35</accession>
<dbReference type="InterPro" id="IPR050741">
    <property type="entry name" value="Acyl-CoA_dehydrogenase"/>
</dbReference>
<comment type="similarity">
    <text evidence="3 10">Belongs to the acyl-CoA dehydrogenase family.</text>
</comment>
<dbReference type="InterPro" id="IPR006089">
    <property type="entry name" value="Acyl-CoA_DH_CS"/>
</dbReference>
<dbReference type="Gene3D" id="2.40.110.10">
    <property type="entry name" value="Butyryl-CoA Dehydrogenase, subunit A, domain 2"/>
    <property type="match status" value="1"/>
</dbReference>
<keyword evidence="5 10" id="KW-0274">FAD</keyword>
<evidence type="ECO:0000259" key="13">
    <source>
        <dbReference type="Pfam" id="PF02771"/>
    </source>
</evidence>
<dbReference type="GO" id="GO:0050660">
    <property type="term" value="F:flavin adenine dinucleotide binding"/>
    <property type="evidence" value="ECO:0007669"/>
    <property type="project" value="InterPro"/>
</dbReference>
<dbReference type="SUPFAM" id="SSF56645">
    <property type="entry name" value="Acyl-CoA dehydrogenase NM domain-like"/>
    <property type="match status" value="1"/>
</dbReference>
<evidence type="ECO:0000256" key="5">
    <source>
        <dbReference type="ARBA" id="ARBA00022827"/>
    </source>
</evidence>
<evidence type="ECO:0000256" key="7">
    <source>
        <dbReference type="ARBA" id="ARBA00037085"/>
    </source>
</evidence>
<feature type="domain" description="Acyl-CoA dehydrogenase/oxidase C-terminal" evidence="11">
    <location>
        <begin position="236"/>
        <end position="384"/>
    </location>
</feature>
<dbReference type="AlphaFoldDB" id="A0A6L8VH35"/>
<evidence type="ECO:0000256" key="4">
    <source>
        <dbReference type="ARBA" id="ARBA00022630"/>
    </source>
</evidence>
<dbReference type="InterPro" id="IPR006091">
    <property type="entry name" value="Acyl-CoA_Oxase/DH_mid-dom"/>
</dbReference>
<dbReference type="Pfam" id="PF02770">
    <property type="entry name" value="Acyl-CoA_dh_M"/>
    <property type="match status" value="1"/>
</dbReference>
<dbReference type="InterPro" id="IPR009100">
    <property type="entry name" value="AcylCoA_DH/oxidase_NM_dom_sf"/>
</dbReference>
<dbReference type="Gene3D" id="1.10.540.10">
    <property type="entry name" value="Acyl-CoA dehydrogenase/oxidase, N-terminal domain"/>
    <property type="match status" value="1"/>
</dbReference>
<evidence type="ECO:0000256" key="3">
    <source>
        <dbReference type="ARBA" id="ARBA00009347"/>
    </source>
</evidence>
<dbReference type="GO" id="GO:0005737">
    <property type="term" value="C:cytoplasm"/>
    <property type="evidence" value="ECO:0007669"/>
    <property type="project" value="TreeGrafter"/>
</dbReference>
<dbReference type="EMBL" id="WWNR01000004">
    <property type="protein sequence ID" value="MZQ89041.1"/>
    <property type="molecule type" value="Genomic_DNA"/>
</dbReference>
<evidence type="ECO:0000256" key="1">
    <source>
        <dbReference type="ARBA" id="ARBA00001974"/>
    </source>
</evidence>
<comment type="cofactor">
    <cofactor evidence="1 10">
        <name>FAD</name>
        <dbReference type="ChEBI" id="CHEBI:57692"/>
    </cofactor>
</comment>
<reference evidence="14 15" key="1">
    <citation type="submission" date="2020-01" db="EMBL/GenBank/DDBJ databases">
        <title>Frigidibacter albus SP32T (=CGMCC 1.13995T).</title>
        <authorList>
            <person name="Liao X."/>
        </authorList>
    </citation>
    <scope>NUCLEOTIDE SEQUENCE [LARGE SCALE GENOMIC DNA]</scope>
    <source>
        <strain evidence="14 15">SP32</strain>
    </source>
</reference>
<dbReference type="InterPro" id="IPR036250">
    <property type="entry name" value="AcylCo_DH-like_C"/>
</dbReference>
<gene>
    <name evidence="14" type="ORF">GS660_08000</name>
</gene>
<dbReference type="PROSITE" id="PS00073">
    <property type="entry name" value="ACYL_COA_DH_2"/>
    <property type="match status" value="1"/>
</dbReference>
<sequence>MIDLRPRRPWETDEAAQFRDMVRRFLLAEAVPRDAAWRAQKFVDRDFWRQAGELGLLCPGIPDEFGGGGGDFALDAIVGEELSYAGITSFQQLIHGGIVAPYILHYGTGDQRRRWLPKMASGEMIGAIAMTEPGGGSDLQAVRTSARREGGTYVLNGAKTFITNGILADLVIVAARTGPEPGARGLSLIVVETADLPGFRRGRNLAKIGMHGSDTAELFFDDVRVPAENRLGEVEGQGFVQMMQQLPQERLGVAVGAQAMMERAVEITVEHARTRTAFGKTLMELQNTRFTLADCLARAQVSRAFVDRCITDHLAGRLTAADASMAKMWTTDRQCEVIDECLQLHGGYGFMEEYPIARMYADVRVQRIYGGANEIMKEIIARSLG</sequence>
<keyword evidence="6 10" id="KW-0560">Oxidoreductase</keyword>
<evidence type="ECO:0000256" key="6">
    <source>
        <dbReference type="ARBA" id="ARBA00023002"/>
    </source>
</evidence>
<evidence type="ECO:0000313" key="15">
    <source>
        <dbReference type="Proteomes" id="UP000477083"/>
    </source>
</evidence>
<name>A0A6L8VH35_9RHOB</name>
<evidence type="ECO:0000259" key="11">
    <source>
        <dbReference type="Pfam" id="PF00441"/>
    </source>
</evidence>
<protein>
    <recommendedName>
        <fullName evidence="8">Acyl-[acyl-carrier-protein] dehydrogenase MbtN</fullName>
    </recommendedName>
    <alternativeName>
        <fullName evidence="9">Mycobactin synthase protein N</fullName>
    </alternativeName>
</protein>
<evidence type="ECO:0000313" key="14">
    <source>
        <dbReference type="EMBL" id="MZQ89041.1"/>
    </source>
</evidence>
<evidence type="ECO:0000256" key="2">
    <source>
        <dbReference type="ARBA" id="ARBA00005102"/>
    </source>
</evidence>
<dbReference type="GO" id="GO:0033539">
    <property type="term" value="P:fatty acid beta-oxidation using acyl-CoA dehydrogenase"/>
    <property type="evidence" value="ECO:0007669"/>
    <property type="project" value="TreeGrafter"/>
</dbReference>
<keyword evidence="15" id="KW-1185">Reference proteome</keyword>
<dbReference type="SUPFAM" id="SSF47203">
    <property type="entry name" value="Acyl-CoA dehydrogenase C-terminal domain-like"/>
    <property type="match status" value="1"/>
</dbReference>